<evidence type="ECO:0000256" key="1">
    <source>
        <dbReference type="SAM" id="MobiDB-lite"/>
    </source>
</evidence>
<accession>A0AA86RBE8</accession>
<sequence>MPKGSSSSHSGSGGSRSTASTKSTPSVRVNSNGTFDQRSSMFKSGDAYLKSDGTLDGRCSAARQGIIGTTSSGQADYRYAAVQNAPISVNKQEIDAQTFRNTYQQAKYRESHESQYSSQKDVDHIVSLQIVAQQTKSSKSSLSEETLDQIKKAYNTSSNFRMRDRDVNRNDNNEIDAKIMQALQGENVHLNKADMQRLSQQVKASQEVAQNNPDINIVQSIATNLSNLYNQYNNDNVE</sequence>
<dbReference type="AlphaFoldDB" id="A0AA86RBE8"/>
<comment type="caution">
    <text evidence="2">The sequence shown here is derived from an EMBL/GenBank/DDBJ whole genome shotgun (WGS) entry which is preliminary data.</text>
</comment>
<gene>
    <name evidence="3" type="ORF">HINF_LOCUS16317</name>
    <name evidence="2" type="ORF">HINF_LOCUS57398</name>
</gene>
<proteinExistence type="predicted"/>
<dbReference type="EMBL" id="CATOUU010001064">
    <property type="protein sequence ID" value="CAI9969753.1"/>
    <property type="molecule type" value="Genomic_DNA"/>
</dbReference>
<evidence type="ECO:0000313" key="2">
    <source>
        <dbReference type="EMBL" id="CAI9969753.1"/>
    </source>
</evidence>
<feature type="compositionally biased region" description="Polar residues" evidence="1">
    <location>
        <begin position="25"/>
        <end position="40"/>
    </location>
</feature>
<feature type="region of interest" description="Disordered" evidence="1">
    <location>
        <begin position="1"/>
        <end position="40"/>
    </location>
</feature>
<reference evidence="2" key="1">
    <citation type="submission" date="2023-06" db="EMBL/GenBank/DDBJ databases">
        <authorList>
            <person name="Kurt Z."/>
        </authorList>
    </citation>
    <scope>NUCLEOTIDE SEQUENCE</scope>
</reference>
<dbReference type="EMBL" id="CAXDID020000040">
    <property type="protein sequence ID" value="CAL5999654.1"/>
    <property type="molecule type" value="Genomic_DNA"/>
</dbReference>
<protein>
    <submittedName>
        <fullName evidence="3">Hypothetical_protein</fullName>
    </submittedName>
</protein>
<keyword evidence="4" id="KW-1185">Reference proteome</keyword>
<feature type="compositionally biased region" description="Low complexity" evidence="1">
    <location>
        <begin position="1"/>
        <end position="24"/>
    </location>
</feature>
<organism evidence="2">
    <name type="scientific">Hexamita inflata</name>
    <dbReference type="NCBI Taxonomy" id="28002"/>
    <lineage>
        <taxon>Eukaryota</taxon>
        <taxon>Metamonada</taxon>
        <taxon>Diplomonadida</taxon>
        <taxon>Hexamitidae</taxon>
        <taxon>Hexamitinae</taxon>
        <taxon>Hexamita</taxon>
    </lineage>
</organism>
<evidence type="ECO:0000313" key="4">
    <source>
        <dbReference type="Proteomes" id="UP001642409"/>
    </source>
</evidence>
<reference evidence="3 4" key="2">
    <citation type="submission" date="2024-07" db="EMBL/GenBank/DDBJ databases">
        <authorList>
            <person name="Akdeniz Z."/>
        </authorList>
    </citation>
    <scope>NUCLEOTIDE SEQUENCE [LARGE SCALE GENOMIC DNA]</scope>
</reference>
<dbReference type="Proteomes" id="UP001642409">
    <property type="component" value="Unassembled WGS sequence"/>
</dbReference>
<evidence type="ECO:0000313" key="3">
    <source>
        <dbReference type="EMBL" id="CAL5999654.1"/>
    </source>
</evidence>
<name>A0AA86RBE8_9EUKA</name>